<evidence type="ECO:0000256" key="2">
    <source>
        <dbReference type="SAM" id="Phobius"/>
    </source>
</evidence>
<feature type="region of interest" description="Disordered" evidence="1">
    <location>
        <begin position="1"/>
        <end position="55"/>
    </location>
</feature>
<dbReference type="EMBL" id="BAABAJ010000006">
    <property type="protein sequence ID" value="GAA3913377.1"/>
    <property type="molecule type" value="Genomic_DNA"/>
</dbReference>
<dbReference type="RefSeq" id="WP_345281574.1">
    <property type="nucleotide sequence ID" value="NZ_BAABAJ010000006.1"/>
</dbReference>
<evidence type="ECO:0008006" key="5">
    <source>
        <dbReference type="Google" id="ProtNLM"/>
    </source>
</evidence>
<sequence>MTTDPTARRGRTRPPRARTASEDGAAGGPGRLGARTGPGDRPGSRGPARTPAPSRTGIRVLGRVLVAVLAAVALLVLPGPGTGGASAEALSVCQGRPAKTVSFATGELRLYRTRHYVCAVTVAKRPGTRRPMSVSLQPRGGRPAVRAGRFDRQAGPVTVHALNRCVRASGWVAGRGANTGWTLC</sequence>
<protein>
    <recommendedName>
        <fullName evidence="5">Secreted protein</fullName>
    </recommendedName>
</protein>
<accession>A0ABP7M6S3</accession>
<comment type="caution">
    <text evidence="3">The sequence shown here is derived from an EMBL/GenBank/DDBJ whole genome shotgun (WGS) entry which is preliminary data.</text>
</comment>
<keyword evidence="2" id="KW-0472">Membrane</keyword>
<keyword evidence="2" id="KW-0812">Transmembrane</keyword>
<keyword evidence="2" id="KW-1133">Transmembrane helix</keyword>
<gene>
    <name evidence="3" type="ORF">GCM10022244_24120</name>
</gene>
<evidence type="ECO:0000256" key="1">
    <source>
        <dbReference type="SAM" id="MobiDB-lite"/>
    </source>
</evidence>
<name>A0ABP7M6S3_9ACTN</name>
<reference evidence="4" key="1">
    <citation type="journal article" date="2019" name="Int. J. Syst. Evol. Microbiol.">
        <title>The Global Catalogue of Microorganisms (GCM) 10K type strain sequencing project: providing services to taxonomists for standard genome sequencing and annotation.</title>
        <authorList>
            <consortium name="The Broad Institute Genomics Platform"/>
            <consortium name="The Broad Institute Genome Sequencing Center for Infectious Disease"/>
            <person name="Wu L."/>
            <person name="Ma J."/>
        </authorList>
    </citation>
    <scope>NUCLEOTIDE SEQUENCE [LARGE SCALE GENOMIC DNA]</scope>
    <source>
        <strain evidence="4">JCM 16956</strain>
    </source>
</reference>
<feature type="transmembrane region" description="Helical" evidence="2">
    <location>
        <begin position="60"/>
        <end position="77"/>
    </location>
</feature>
<dbReference type="Proteomes" id="UP001501000">
    <property type="component" value="Unassembled WGS sequence"/>
</dbReference>
<organism evidence="3 4">
    <name type="scientific">Streptomyces gulbargensis</name>
    <dbReference type="NCBI Taxonomy" id="364901"/>
    <lineage>
        <taxon>Bacteria</taxon>
        <taxon>Bacillati</taxon>
        <taxon>Actinomycetota</taxon>
        <taxon>Actinomycetes</taxon>
        <taxon>Kitasatosporales</taxon>
        <taxon>Streptomycetaceae</taxon>
        <taxon>Streptomyces</taxon>
    </lineage>
</organism>
<evidence type="ECO:0000313" key="4">
    <source>
        <dbReference type="Proteomes" id="UP001501000"/>
    </source>
</evidence>
<evidence type="ECO:0000313" key="3">
    <source>
        <dbReference type="EMBL" id="GAA3913377.1"/>
    </source>
</evidence>
<keyword evidence="4" id="KW-1185">Reference proteome</keyword>
<proteinExistence type="predicted"/>